<dbReference type="InterPro" id="IPR025110">
    <property type="entry name" value="AMP-bd_C"/>
</dbReference>
<dbReference type="EC" id="6.2.1.54" evidence="7"/>
<dbReference type="UniPathway" id="UPA00556"/>
<comment type="caution">
    <text evidence="10">The sequence shown here is derived from an EMBL/GenBank/DDBJ whole genome shotgun (WGS) entry which is preliminary data.</text>
</comment>
<keyword evidence="1 7" id="KW-0963">Cytoplasm</keyword>
<proteinExistence type="inferred from homology"/>
<evidence type="ECO:0000256" key="1">
    <source>
        <dbReference type="ARBA" id="ARBA00022490"/>
    </source>
</evidence>
<dbReference type="Gene3D" id="3.30.300.30">
    <property type="match status" value="1"/>
</dbReference>
<feature type="binding site" evidence="7">
    <location>
        <position position="496"/>
    </location>
    <ligand>
        <name>ATP</name>
        <dbReference type="ChEBI" id="CHEBI:30616"/>
    </ligand>
</feature>
<gene>
    <name evidence="7 10" type="primary">dltA</name>
    <name evidence="10" type="ORF">LCIT_05590</name>
</gene>
<reference evidence="10 11" key="1">
    <citation type="submission" date="2019-04" db="EMBL/GenBank/DDBJ databases">
        <title>A pseudo-fructophilic Leuconostoc citreum strain F192-5 isolated from peel of satsuma mandarin: the first report for isolation and characterization of strain-dependent fructophilic-like characteristics.</title>
        <authorList>
            <person name="Maeno S."/>
            <person name="Tanizawa Y."/>
            <person name="Kajikawa A."/>
            <person name="Kanesaki Y."/>
            <person name="Kubota E."/>
            <person name="Arita M."/>
            <person name="Leon D."/>
            <person name="Endo A."/>
        </authorList>
    </citation>
    <scope>NUCLEOTIDE SEQUENCE [LARGE SCALE GENOMIC DNA]</scope>
    <source>
        <strain evidence="10 11">F192-5</strain>
    </source>
</reference>
<dbReference type="Pfam" id="PF13193">
    <property type="entry name" value="AMP-binding_C"/>
    <property type="match status" value="1"/>
</dbReference>
<dbReference type="GO" id="GO:0047473">
    <property type="term" value="F:D-alanine [D-alanyl carrier protein] ligase activity"/>
    <property type="evidence" value="ECO:0007669"/>
    <property type="project" value="UniProtKB-UniRule"/>
</dbReference>
<evidence type="ECO:0000256" key="6">
    <source>
        <dbReference type="ARBA" id="ARBA00061336"/>
    </source>
</evidence>
<dbReference type="InterPro" id="IPR044507">
    <property type="entry name" value="DltA-like"/>
</dbReference>
<evidence type="ECO:0000313" key="11">
    <source>
        <dbReference type="Proteomes" id="UP000323274"/>
    </source>
</evidence>
<evidence type="ECO:0000256" key="4">
    <source>
        <dbReference type="ARBA" id="ARBA00022840"/>
    </source>
</evidence>
<dbReference type="GO" id="GO:0070395">
    <property type="term" value="P:lipoteichoic acid biosynthetic process"/>
    <property type="evidence" value="ECO:0007669"/>
    <property type="project" value="UniProtKB-UniRule"/>
</dbReference>
<evidence type="ECO:0000259" key="9">
    <source>
        <dbReference type="Pfam" id="PF13193"/>
    </source>
</evidence>
<evidence type="ECO:0000313" key="10">
    <source>
        <dbReference type="EMBL" id="GDZ83317.1"/>
    </source>
</evidence>
<accession>A0A5A5TXQ4</accession>
<dbReference type="InterPro" id="IPR042099">
    <property type="entry name" value="ANL_N_sf"/>
</dbReference>
<dbReference type="GO" id="GO:0005737">
    <property type="term" value="C:cytoplasm"/>
    <property type="evidence" value="ECO:0007669"/>
    <property type="project" value="UniProtKB-SubCell"/>
</dbReference>
<comment type="catalytic activity">
    <reaction evidence="7">
        <text>holo-[D-alanyl-carrier protein] + D-alanine + ATP = D-alanyl-[D-alanyl-carrier protein] + AMP + diphosphate</text>
        <dbReference type="Rhea" id="RHEA:55132"/>
        <dbReference type="Rhea" id="RHEA-COMP:14102"/>
        <dbReference type="Rhea" id="RHEA-COMP:14103"/>
        <dbReference type="ChEBI" id="CHEBI:30616"/>
        <dbReference type="ChEBI" id="CHEBI:33019"/>
        <dbReference type="ChEBI" id="CHEBI:57416"/>
        <dbReference type="ChEBI" id="CHEBI:64479"/>
        <dbReference type="ChEBI" id="CHEBI:138620"/>
        <dbReference type="ChEBI" id="CHEBI:456215"/>
        <dbReference type="EC" id="6.2.1.54"/>
    </reaction>
</comment>
<comment type="similarity">
    <text evidence="6 7">Belongs to the ATP-dependent AMP-binding enzyme family. DltA subfamily.</text>
</comment>
<dbReference type="SUPFAM" id="SSF56801">
    <property type="entry name" value="Acetyl-CoA synthetase-like"/>
    <property type="match status" value="1"/>
</dbReference>
<name>A0A5A5TXQ4_LEUCI</name>
<evidence type="ECO:0000256" key="7">
    <source>
        <dbReference type="HAMAP-Rule" id="MF_00593"/>
    </source>
</evidence>
<dbReference type="CDD" id="cd05945">
    <property type="entry name" value="DltA"/>
    <property type="match status" value="1"/>
</dbReference>
<organism evidence="10 11">
    <name type="scientific">Leuconostoc citreum</name>
    <dbReference type="NCBI Taxonomy" id="33964"/>
    <lineage>
        <taxon>Bacteria</taxon>
        <taxon>Bacillati</taxon>
        <taxon>Bacillota</taxon>
        <taxon>Bacilli</taxon>
        <taxon>Lactobacillales</taxon>
        <taxon>Lactobacillaceae</taxon>
        <taxon>Leuconostoc</taxon>
    </lineage>
</organism>
<evidence type="ECO:0000256" key="2">
    <source>
        <dbReference type="ARBA" id="ARBA00022598"/>
    </source>
</evidence>
<keyword evidence="2 7" id="KW-0436">Ligase</keyword>
<evidence type="ECO:0000256" key="5">
    <source>
        <dbReference type="ARBA" id="ARBA00054605"/>
    </source>
</evidence>
<dbReference type="NCBIfam" id="TIGR01734">
    <property type="entry name" value="D-ala-DACP-lig"/>
    <property type="match status" value="1"/>
</dbReference>
<dbReference type="InterPro" id="IPR000873">
    <property type="entry name" value="AMP-dep_synth/lig_dom"/>
</dbReference>
<dbReference type="Proteomes" id="UP000323274">
    <property type="component" value="Unassembled WGS sequence"/>
</dbReference>
<dbReference type="NCBIfam" id="TIGR01733">
    <property type="entry name" value="AA-adenyl-dom"/>
    <property type="match status" value="1"/>
</dbReference>
<feature type="domain" description="AMP-dependent synthetase/ligase" evidence="8">
    <location>
        <begin position="13"/>
        <end position="362"/>
    </location>
</feature>
<dbReference type="AlphaFoldDB" id="A0A5A5TXQ4"/>
<dbReference type="PANTHER" id="PTHR45398">
    <property type="match status" value="1"/>
</dbReference>
<feature type="binding site" evidence="7">
    <location>
        <begin position="397"/>
        <end position="400"/>
    </location>
    <ligand>
        <name>ATP</name>
        <dbReference type="ChEBI" id="CHEBI:30616"/>
    </ligand>
</feature>
<feature type="domain" description="AMP-binding enzyme C-terminal" evidence="9">
    <location>
        <begin position="416"/>
        <end position="496"/>
    </location>
</feature>
<dbReference type="FunFam" id="3.30.300.30:FF:000012">
    <property type="entry name" value="D-alanine--D-alanyl carrier protein ligase"/>
    <property type="match status" value="1"/>
</dbReference>
<dbReference type="InterPro" id="IPR010071">
    <property type="entry name" value="AA_adenyl_dom"/>
</dbReference>
<dbReference type="InterPro" id="IPR020845">
    <property type="entry name" value="AMP-binding_CS"/>
</dbReference>
<comment type="function">
    <text evidence="5 7">Catalyzes the first step in the D-alanylation of lipoteichoic acid (LTA), the activation of D-alanine and its transfer onto the D-alanyl carrier protein (Dcp) DltC. In an ATP-dependent two-step reaction, forms a high energy D-alanyl-AMP intermediate, followed by transfer of the D-alanyl residue as a thiol ester to the phosphopantheinyl prosthetic group of the Dcp. D-alanylation of LTA plays an important role in modulating the properties of the cell wall in Gram-positive bacteria, influencing the net charge of the cell wall.</text>
</comment>
<evidence type="ECO:0000259" key="8">
    <source>
        <dbReference type="Pfam" id="PF00501"/>
    </source>
</evidence>
<keyword evidence="3 7" id="KW-0547">Nucleotide-binding</keyword>
<feature type="binding site" evidence="7">
    <location>
        <begin position="294"/>
        <end position="299"/>
    </location>
    <ligand>
        <name>ATP</name>
        <dbReference type="ChEBI" id="CHEBI:30616"/>
    </ligand>
</feature>
<dbReference type="PANTHER" id="PTHR45398:SF1">
    <property type="entry name" value="ENZYME, PUTATIVE (JCVI)-RELATED"/>
    <property type="match status" value="1"/>
</dbReference>
<evidence type="ECO:0000256" key="3">
    <source>
        <dbReference type="ARBA" id="ARBA00022741"/>
    </source>
</evidence>
<dbReference type="EMBL" id="BJJW01000002">
    <property type="protein sequence ID" value="GDZ83317.1"/>
    <property type="molecule type" value="Genomic_DNA"/>
</dbReference>
<sequence>MMIKNVIETIDSFAETQGDTIAYDELGVQHTYAQLKDASDALAAFIETQDIAEKAPIMIYGGQQFDMIASFLASVKSGHAYVPVDVNSAEERLTDIIEIGQPALIIAVDDLPITVTKVPVVKKEALRAIFEAKTSFTLSQPVSGDDNFYIIFTSGTTGKPKGVQISHDNLLSFSNWMLGDDFAWESGSNVLSQPPYSFDLSVMDWVPALLSHGTLKALPKQTADDFKSLFKTLPTLNLHKWVSTPSFADVALLDPEFKQSVHPNLNAFFFCGEVLTKTTAEKLLARFPDAHIYNTYGPTEATVAVTSILITQAVIANNNKMPIGYVKADTEIVIQDADGEMVADGEPGEIIIVGPSVSKGYLHNPEKTAAAFTTVNGQQAYRTGDLAIRDKDGLLHYKGRSDFQIKLHGFRIELEEVAQQLQQSQWVEQAVAIPRYDADGKVKQLLAIIVAKDNDFEKPILLTNAIKSELENIMMPYMVPSRFMYRESLPLTPNGKIDLKGLIAEVNGNA</sequence>
<dbReference type="RefSeq" id="WP_149333907.1">
    <property type="nucleotide sequence ID" value="NZ_BJJW01000002.1"/>
</dbReference>
<dbReference type="InterPro" id="IPR010072">
    <property type="entry name" value="DltA"/>
</dbReference>
<dbReference type="HAMAP" id="MF_00593">
    <property type="entry name" value="DltA"/>
    <property type="match status" value="1"/>
</dbReference>
<feature type="binding site" evidence="7">
    <location>
        <position position="199"/>
    </location>
    <ligand>
        <name>D-alanine</name>
        <dbReference type="ChEBI" id="CHEBI:57416"/>
    </ligand>
</feature>
<dbReference type="GO" id="GO:0005524">
    <property type="term" value="F:ATP binding"/>
    <property type="evidence" value="ECO:0007669"/>
    <property type="project" value="UniProtKB-KW"/>
</dbReference>
<dbReference type="PROSITE" id="PS00455">
    <property type="entry name" value="AMP_BINDING"/>
    <property type="match status" value="1"/>
</dbReference>
<feature type="binding site" evidence="7">
    <location>
        <begin position="153"/>
        <end position="154"/>
    </location>
    <ligand>
        <name>ATP</name>
        <dbReference type="ChEBI" id="CHEBI:30616"/>
    </ligand>
</feature>
<dbReference type="InterPro" id="IPR045851">
    <property type="entry name" value="AMP-bd_C_sf"/>
</dbReference>
<feature type="binding site" evidence="7">
    <location>
        <position position="303"/>
    </location>
    <ligand>
        <name>D-alanine</name>
        <dbReference type="ChEBI" id="CHEBI:57416"/>
    </ligand>
</feature>
<feature type="binding site" evidence="7">
    <location>
        <position position="496"/>
    </location>
    <ligand>
        <name>D-alanine</name>
        <dbReference type="ChEBI" id="CHEBI:57416"/>
    </ligand>
</feature>
<dbReference type="Gene3D" id="3.40.50.12780">
    <property type="entry name" value="N-terminal domain of ligase-like"/>
    <property type="match status" value="1"/>
</dbReference>
<comment type="pathway">
    <text evidence="7">Cell wall biogenesis; lipoteichoic acid biosynthesis.</text>
</comment>
<protein>
    <recommendedName>
        <fullName evidence="7">D-alanine--D-alanyl carrier protein ligase</fullName>
        <shortName evidence="7">DCL</shortName>
        <ecNumber evidence="7">6.2.1.54</ecNumber>
    </recommendedName>
    <alternativeName>
        <fullName evidence="7">D-alanine--poly(phosphoribitol) ligase subunit 1</fullName>
    </alternativeName>
    <alternativeName>
        <fullName evidence="7">D-alanine-activating enzyme</fullName>
        <shortName evidence="7">DAE</shortName>
    </alternativeName>
</protein>
<dbReference type="Pfam" id="PF00501">
    <property type="entry name" value="AMP-binding"/>
    <property type="match status" value="1"/>
</dbReference>
<feature type="binding site" evidence="7">
    <location>
        <position position="385"/>
    </location>
    <ligand>
        <name>ATP</name>
        <dbReference type="ChEBI" id="CHEBI:30616"/>
    </ligand>
</feature>
<keyword evidence="4 7" id="KW-0067">ATP-binding</keyword>
<dbReference type="NCBIfam" id="NF003417">
    <property type="entry name" value="PRK04813.1"/>
    <property type="match status" value="1"/>
</dbReference>
<comment type="subcellular location">
    <subcellularLocation>
        <location evidence="7">Cytoplasm</location>
    </subcellularLocation>
</comment>